<dbReference type="Proteomes" id="UP001477278">
    <property type="component" value="Unassembled WGS sequence"/>
</dbReference>
<protein>
    <recommendedName>
        <fullName evidence="3">Sulfatase-modifying factor enzyme domain-containing protein</fullName>
    </recommendedName>
</protein>
<organism evidence="1 2">
    <name type="scientific">Shewanella vesiculosa</name>
    <dbReference type="NCBI Taxonomy" id="518738"/>
    <lineage>
        <taxon>Bacteria</taxon>
        <taxon>Pseudomonadati</taxon>
        <taxon>Pseudomonadota</taxon>
        <taxon>Gammaproteobacteria</taxon>
        <taxon>Alteromonadales</taxon>
        <taxon>Shewanellaceae</taxon>
        <taxon>Shewanella</taxon>
    </lineage>
</organism>
<gene>
    <name evidence="1" type="ORF">ABHN84_20845</name>
</gene>
<name>A0ABV0FXH7_9GAMM</name>
<reference evidence="1 2" key="1">
    <citation type="submission" date="2024-05" db="EMBL/GenBank/DDBJ databases">
        <title>Genome sequencing of Marine Estuary Bacteria, Shewanella vesiculosa and S. baltica, and Pseudomonas syringae.</title>
        <authorList>
            <person name="Gurung A."/>
            <person name="Maclea K.S."/>
        </authorList>
    </citation>
    <scope>NUCLEOTIDE SEQUENCE [LARGE SCALE GENOMIC DNA]</scope>
    <source>
        <strain evidence="1 2">1A</strain>
    </source>
</reference>
<dbReference type="EMBL" id="JBDPZN010000028">
    <property type="protein sequence ID" value="MEO3684714.1"/>
    <property type="molecule type" value="Genomic_DNA"/>
</dbReference>
<sequence length="245" mass="28621">MAELTICPHFLTDYNLTTPAEVEKVIIMPLIKCLKKAKEDNIQIVLSKEILIKHRNNYPWSLSVDPLWSKHLSLWDAYITSYIGKARIIDVPHSVPKTNKNCNTIQASTSLMFARFLEVFGKGLMHGGIHEEAIYISEDCKYPQQLNRYLLVNTPHDFNKIIFPWLRFYKKKLPYEGEFPFVPPTDWRKHPNPNKASYHPYGFLDVVGNVWQWDHFHGEQWDVQHSEGYGNYSNVNCEGKVLSRK</sequence>
<proteinExistence type="predicted"/>
<comment type="caution">
    <text evidence="1">The sequence shown here is derived from an EMBL/GenBank/DDBJ whole genome shotgun (WGS) entry which is preliminary data.</text>
</comment>
<evidence type="ECO:0008006" key="3">
    <source>
        <dbReference type="Google" id="ProtNLM"/>
    </source>
</evidence>
<keyword evidence="2" id="KW-1185">Reference proteome</keyword>
<dbReference type="RefSeq" id="WP_347691094.1">
    <property type="nucleotide sequence ID" value="NZ_JBDPZN010000028.1"/>
</dbReference>
<evidence type="ECO:0000313" key="2">
    <source>
        <dbReference type="Proteomes" id="UP001477278"/>
    </source>
</evidence>
<accession>A0ABV0FXH7</accession>
<evidence type="ECO:0000313" key="1">
    <source>
        <dbReference type="EMBL" id="MEO3684714.1"/>
    </source>
</evidence>